<dbReference type="EMBL" id="JACQMJ010000004">
    <property type="protein sequence ID" value="MBI4132171.1"/>
    <property type="molecule type" value="Genomic_DNA"/>
</dbReference>
<proteinExistence type="predicted"/>
<gene>
    <name evidence="7" type="ORF">HY474_00895</name>
</gene>
<dbReference type="PANTHER" id="PTHR33823">
    <property type="entry name" value="RNA POLYMERASE-BINDING TRANSCRIPTION FACTOR DKSA-RELATED"/>
    <property type="match status" value="1"/>
</dbReference>
<keyword evidence="1" id="KW-0479">Metal-binding</keyword>
<comment type="caution">
    <text evidence="7">The sequence shown here is derived from an EMBL/GenBank/DDBJ whole genome shotgun (WGS) entry which is preliminary data.</text>
</comment>
<dbReference type="GO" id="GO:0008270">
    <property type="term" value="F:zinc ion binding"/>
    <property type="evidence" value="ECO:0007669"/>
    <property type="project" value="UniProtKB-KW"/>
</dbReference>
<evidence type="ECO:0000259" key="6">
    <source>
        <dbReference type="Pfam" id="PF01258"/>
    </source>
</evidence>
<dbReference type="Pfam" id="PF01258">
    <property type="entry name" value="zf-dskA_traR"/>
    <property type="match status" value="1"/>
</dbReference>
<evidence type="ECO:0000313" key="7">
    <source>
        <dbReference type="EMBL" id="MBI4132171.1"/>
    </source>
</evidence>
<dbReference type="SUPFAM" id="SSF109635">
    <property type="entry name" value="DnaK suppressor protein DksA, alpha-hairpin domain"/>
    <property type="match status" value="1"/>
</dbReference>
<dbReference type="AlphaFoldDB" id="A0A932YXN5"/>
<evidence type="ECO:0000256" key="3">
    <source>
        <dbReference type="ARBA" id="ARBA00022833"/>
    </source>
</evidence>
<dbReference type="InterPro" id="IPR000962">
    <property type="entry name" value="Znf_DskA_TraR"/>
</dbReference>
<protein>
    <submittedName>
        <fullName evidence="7">TraR/DksA C4-type zinc finger protein</fullName>
    </submittedName>
</protein>
<evidence type="ECO:0000256" key="4">
    <source>
        <dbReference type="PROSITE-ProRule" id="PRU00510"/>
    </source>
</evidence>
<name>A0A932YXN5_9BACT</name>
<keyword evidence="2" id="KW-0863">Zinc-finger</keyword>
<dbReference type="Gene3D" id="1.20.120.910">
    <property type="entry name" value="DksA, coiled-coil domain"/>
    <property type="match status" value="1"/>
</dbReference>
<evidence type="ECO:0000256" key="2">
    <source>
        <dbReference type="ARBA" id="ARBA00022771"/>
    </source>
</evidence>
<accession>A0A932YXN5</accession>
<keyword evidence="3" id="KW-0862">Zinc</keyword>
<sequence>MDQAAQEQFKTLLLSEKQRLESALAAFATKDAKMRGDWDARFPPASELAAASHSAQEEQADIREEFESELAQEQTLELRLQEVDAALERIRHGTFGTCLACGKEIPAERLGANPAAAYDIEHQTR</sequence>
<dbReference type="PANTHER" id="PTHR33823:SF4">
    <property type="entry name" value="GENERAL STRESS PROTEIN 16O"/>
    <property type="match status" value="1"/>
</dbReference>
<evidence type="ECO:0000256" key="5">
    <source>
        <dbReference type="SAM" id="MobiDB-lite"/>
    </source>
</evidence>
<evidence type="ECO:0000256" key="1">
    <source>
        <dbReference type="ARBA" id="ARBA00022723"/>
    </source>
</evidence>
<feature type="region of interest" description="Disordered" evidence="5">
    <location>
        <begin position="44"/>
        <end position="63"/>
    </location>
</feature>
<dbReference type="PROSITE" id="PS51128">
    <property type="entry name" value="ZF_DKSA_2"/>
    <property type="match status" value="1"/>
</dbReference>
<reference evidence="7" key="1">
    <citation type="submission" date="2020-07" db="EMBL/GenBank/DDBJ databases">
        <title>Huge and variable diversity of episymbiotic CPR bacteria and DPANN archaea in groundwater ecosystems.</title>
        <authorList>
            <person name="He C.Y."/>
            <person name="Keren R."/>
            <person name="Whittaker M."/>
            <person name="Farag I.F."/>
            <person name="Doudna J."/>
            <person name="Cate J.H.D."/>
            <person name="Banfield J.F."/>
        </authorList>
    </citation>
    <scope>NUCLEOTIDE SEQUENCE</scope>
    <source>
        <strain evidence="7">NC_groundwater_1226_Ag_S-0.1um_59_124</strain>
    </source>
</reference>
<dbReference type="Proteomes" id="UP000704960">
    <property type="component" value="Unassembled WGS sequence"/>
</dbReference>
<evidence type="ECO:0000313" key="8">
    <source>
        <dbReference type="Proteomes" id="UP000704960"/>
    </source>
</evidence>
<dbReference type="InterPro" id="IPR037187">
    <property type="entry name" value="DnaK_N"/>
</dbReference>
<organism evidence="7 8">
    <name type="scientific">Candidatus Sungiibacteriota bacterium</name>
    <dbReference type="NCBI Taxonomy" id="2750080"/>
    <lineage>
        <taxon>Bacteria</taxon>
        <taxon>Candidatus Sungiibacteriota</taxon>
    </lineage>
</organism>
<feature type="domain" description="Zinc finger DksA/TraR C4-type" evidence="6">
    <location>
        <begin position="93"/>
        <end position="117"/>
    </location>
</feature>
<feature type="compositionally biased region" description="Low complexity" evidence="5">
    <location>
        <begin position="45"/>
        <end position="54"/>
    </location>
</feature>
<feature type="zinc finger region" description="dksA C4-type" evidence="4">
    <location>
        <begin position="98"/>
        <end position="122"/>
    </location>
</feature>